<organism evidence="2 3">
    <name type="scientific">Aspergillus terreus (strain NIH 2624 / FGSC A1156)</name>
    <dbReference type="NCBI Taxonomy" id="341663"/>
    <lineage>
        <taxon>Eukaryota</taxon>
        <taxon>Fungi</taxon>
        <taxon>Dikarya</taxon>
        <taxon>Ascomycota</taxon>
        <taxon>Pezizomycotina</taxon>
        <taxon>Eurotiomycetes</taxon>
        <taxon>Eurotiomycetidae</taxon>
        <taxon>Eurotiales</taxon>
        <taxon>Aspergillaceae</taxon>
        <taxon>Aspergillus</taxon>
        <taxon>Aspergillus subgen. Circumdati</taxon>
    </lineage>
</organism>
<dbReference type="HOGENOM" id="CLU_014802_0_0_1"/>
<feature type="compositionally biased region" description="Basic and acidic residues" evidence="1">
    <location>
        <begin position="1"/>
        <end position="13"/>
    </location>
</feature>
<evidence type="ECO:0000313" key="3">
    <source>
        <dbReference type="Proteomes" id="UP000007963"/>
    </source>
</evidence>
<dbReference type="VEuPathDB" id="FungiDB:ATEG_02067"/>
<dbReference type="AlphaFoldDB" id="Q0CW67"/>
<sequence length="661" mass="73478">MVFEDYRPSRHDGITPVTQPRTSRPTVVRKKFAKPPVKVACLSCKRGGPRKKKKCLLRQISSFLKMRRHRPSPRPTGSFEEPSGMFGQIDVMSIPGAGLRSLDFSSDVHTMFADLFAPTNGAHHPAQMEPTPSPSNTPCHSLVRTYGSEQDILNGYYDFIHHYFPILPPRASPASPDSPLEGAGSFSDSPTDEPLLLYRPRSPLSLALSAILALVPHPNDPEASSPVSVVRRRTYAQTFAQMANSAIESDCELQSSSTDPSQALSNEQHRIDREPFHPRTPVELERILALLVLSIYEYTQRGNLLKMRYRAGQALAIALDMSLHALGEEYDDFAEARRRAWWMTYYCVLQGSIVPTTPLSIVANDPQFVTPYPRFSADPDGWAVLMQAQQVLVSATQFIIDLNKCIATRTNFHYIYERMQQLDAWASSALAQSNLLPVIPQSANCGDDMEYITSQSIRAISRIKLSRTPPRRKLESATSAAAAAALESFQQQQPSCEFTPSSTSASSTSSDYQSMSQYSFTSGFPYSPQHSAKVCLRAALLISRMFASLPLPQPVYDGNKNQHLLRQQVQLPRTMPSFACCLMQGSYAMLMIYYKARVEKQLSPDAGSKDANDPSTRLIEELRQGLERIIATVSNYAIAFEALDGMRDEIEGAYHTAFPGA</sequence>
<dbReference type="CDD" id="cd12148">
    <property type="entry name" value="fungal_TF_MHR"/>
    <property type="match status" value="1"/>
</dbReference>
<name>Q0CW67_ASPTN</name>
<evidence type="ECO:0008006" key="4">
    <source>
        <dbReference type="Google" id="ProtNLM"/>
    </source>
</evidence>
<feature type="region of interest" description="Disordered" evidence="1">
    <location>
        <begin position="1"/>
        <end position="24"/>
    </location>
</feature>
<dbReference type="PANTHER" id="PTHR47431">
    <property type="entry name" value="ZN(II)2CYS6 TRANSCRIPTION FACTOR (EUROFUNG)-RELATED"/>
    <property type="match status" value="1"/>
</dbReference>
<gene>
    <name evidence="2" type="ORF">ATEG_02067</name>
</gene>
<dbReference type="PANTHER" id="PTHR47431:SF5">
    <property type="entry name" value="ZN(II)2CYS6 TRANSCRIPTION FACTOR (EUROFUNG)"/>
    <property type="match status" value="1"/>
</dbReference>
<dbReference type="OMA" id="YAHTFAQ"/>
<evidence type="ECO:0000256" key="1">
    <source>
        <dbReference type="SAM" id="MobiDB-lite"/>
    </source>
</evidence>
<dbReference type="EMBL" id="CH476596">
    <property type="protein sequence ID" value="EAU37029.1"/>
    <property type="molecule type" value="Genomic_DNA"/>
</dbReference>
<reference evidence="3" key="1">
    <citation type="submission" date="2005-09" db="EMBL/GenBank/DDBJ databases">
        <title>Annotation of the Aspergillus terreus NIH2624 genome.</title>
        <authorList>
            <person name="Birren B.W."/>
            <person name="Lander E.S."/>
            <person name="Galagan J.E."/>
            <person name="Nusbaum C."/>
            <person name="Devon K."/>
            <person name="Henn M."/>
            <person name="Ma L.-J."/>
            <person name="Jaffe D.B."/>
            <person name="Butler J."/>
            <person name="Alvarez P."/>
            <person name="Gnerre S."/>
            <person name="Grabherr M."/>
            <person name="Kleber M."/>
            <person name="Mauceli E.W."/>
            <person name="Brockman W."/>
            <person name="Rounsley S."/>
            <person name="Young S.K."/>
            <person name="LaButti K."/>
            <person name="Pushparaj V."/>
            <person name="DeCaprio D."/>
            <person name="Crawford M."/>
            <person name="Koehrsen M."/>
            <person name="Engels R."/>
            <person name="Montgomery P."/>
            <person name="Pearson M."/>
            <person name="Howarth C."/>
            <person name="Larson L."/>
            <person name="Luoma S."/>
            <person name="White J."/>
            <person name="Alvarado L."/>
            <person name="Kodira C.D."/>
            <person name="Zeng Q."/>
            <person name="Oleary S."/>
            <person name="Yandava C."/>
            <person name="Denning D.W."/>
            <person name="Nierman W.C."/>
            <person name="Milne T."/>
            <person name="Madden K."/>
        </authorList>
    </citation>
    <scope>NUCLEOTIDE SEQUENCE [LARGE SCALE GENOMIC DNA]</scope>
    <source>
        <strain evidence="3">NIH 2624 / FGSC A1156</strain>
    </source>
</reference>
<accession>Q0CW67</accession>
<dbReference type="Proteomes" id="UP000007963">
    <property type="component" value="Unassembled WGS sequence"/>
</dbReference>
<dbReference type="STRING" id="341663.Q0CW67"/>
<dbReference type="eggNOG" id="ENOG502SHED">
    <property type="taxonomic scope" value="Eukaryota"/>
</dbReference>
<dbReference type="RefSeq" id="XP_001211245.1">
    <property type="nucleotide sequence ID" value="XM_001211245.1"/>
</dbReference>
<protein>
    <recommendedName>
        <fullName evidence="4">Transcription factor domain-containing protein</fullName>
    </recommendedName>
</protein>
<dbReference type="GeneID" id="4317296"/>
<proteinExistence type="predicted"/>
<feature type="region of interest" description="Disordered" evidence="1">
    <location>
        <begin position="172"/>
        <end position="193"/>
    </location>
</feature>
<evidence type="ECO:0000313" key="2">
    <source>
        <dbReference type="EMBL" id="EAU37029.1"/>
    </source>
</evidence>
<dbReference type="OrthoDB" id="10250282at2759"/>